<keyword evidence="2" id="KW-1185">Reference proteome</keyword>
<dbReference type="AlphaFoldDB" id="A0A1I3MRH4"/>
<dbReference type="STRING" id="46223.SAMN05421852_103162"/>
<evidence type="ECO:0000313" key="1">
    <source>
        <dbReference type="EMBL" id="SFI99266.1"/>
    </source>
</evidence>
<evidence type="ECO:0000313" key="2">
    <source>
        <dbReference type="Proteomes" id="UP000199545"/>
    </source>
</evidence>
<dbReference type="Proteomes" id="UP000199545">
    <property type="component" value="Unassembled WGS sequence"/>
</dbReference>
<dbReference type="EMBL" id="FORR01000003">
    <property type="protein sequence ID" value="SFI99266.1"/>
    <property type="molecule type" value="Genomic_DNA"/>
</dbReference>
<protein>
    <submittedName>
        <fullName evidence="1">Uncharacterized protein</fullName>
    </submittedName>
</protein>
<name>A0A1I3MRH4_9BACL</name>
<proteinExistence type="predicted"/>
<reference evidence="1 2" key="1">
    <citation type="submission" date="2016-10" db="EMBL/GenBank/DDBJ databases">
        <authorList>
            <person name="de Groot N.N."/>
        </authorList>
    </citation>
    <scope>NUCLEOTIDE SEQUENCE [LARGE SCALE GENOMIC DNA]</scope>
    <source>
        <strain evidence="1 2">DSM 44778</strain>
    </source>
</reference>
<gene>
    <name evidence="1" type="ORF">SAMN05421852_103162</name>
</gene>
<organism evidence="1 2">
    <name type="scientific">Thermoflavimicrobium dichotomicum</name>
    <dbReference type="NCBI Taxonomy" id="46223"/>
    <lineage>
        <taxon>Bacteria</taxon>
        <taxon>Bacillati</taxon>
        <taxon>Bacillota</taxon>
        <taxon>Bacilli</taxon>
        <taxon>Bacillales</taxon>
        <taxon>Thermoactinomycetaceae</taxon>
        <taxon>Thermoflavimicrobium</taxon>
    </lineage>
</organism>
<sequence>MTQPVEKLLIQTYRYINESRHLIEQAIDQLGQQHCQSIQHLPEDIQYLVQVALELTPDQRKSLRMFLEAMKQHKV</sequence>
<accession>A0A1I3MRH4</accession>